<dbReference type="PANTHER" id="PTHR38834">
    <property type="entry name" value="PERIPLASMIC SUBSTRATE BINDING PROTEIN FAMILY 3"/>
    <property type="match status" value="1"/>
</dbReference>
<name>A0ABS9WZS2_9GAMM</name>
<dbReference type="PANTHER" id="PTHR38834:SF3">
    <property type="entry name" value="SOLUTE-BINDING PROTEIN FAMILY 3_N-TERMINAL DOMAIN-CONTAINING PROTEIN"/>
    <property type="match status" value="1"/>
</dbReference>
<sequence>MLFIILLAPFFSIAEKENETSTDLNVVAFSSRLLQYQEEGENKGPTIGILNALLKETEFNANVSYMPWARAFSIAKNTPNTLILSMLRTPEREDSFHWIIKVSQAARVFISLKSKPESYVETMAEAKNKLIAVILGSAAHKELISGRFFRERKYLYCF</sequence>
<proteinExistence type="predicted"/>
<comment type="caution">
    <text evidence="1">The sequence shown here is derived from an EMBL/GenBank/DDBJ whole genome shotgun (WGS) entry which is preliminary data.</text>
</comment>
<evidence type="ECO:0000313" key="2">
    <source>
        <dbReference type="Proteomes" id="UP001139646"/>
    </source>
</evidence>
<reference evidence="1" key="1">
    <citation type="submission" date="2022-01" db="EMBL/GenBank/DDBJ databases">
        <title>Colwellia maritima, isolated from seawater.</title>
        <authorList>
            <person name="Kristyanto S."/>
            <person name="Jung J."/>
            <person name="Jeon C.O."/>
        </authorList>
    </citation>
    <scope>NUCLEOTIDE SEQUENCE</scope>
    <source>
        <strain evidence="1">MSW7</strain>
    </source>
</reference>
<dbReference type="RefSeq" id="WP_242282973.1">
    <property type="nucleotide sequence ID" value="NZ_JAKKSL010000001.1"/>
</dbReference>
<keyword evidence="2" id="KW-1185">Reference proteome</keyword>
<dbReference type="Gene3D" id="3.40.190.10">
    <property type="entry name" value="Periplasmic binding protein-like II"/>
    <property type="match status" value="2"/>
</dbReference>
<organism evidence="1 2">
    <name type="scientific">Colwellia maritima</name>
    <dbReference type="NCBI Taxonomy" id="2912588"/>
    <lineage>
        <taxon>Bacteria</taxon>
        <taxon>Pseudomonadati</taxon>
        <taxon>Pseudomonadota</taxon>
        <taxon>Gammaproteobacteria</taxon>
        <taxon>Alteromonadales</taxon>
        <taxon>Colwelliaceae</taxon>
        <taxon>Colwellia</taxon>
    </lineage>
</organism>
<dbReference type="SUPFAM" id="SSF53850">
    <property type="entry name" value="Periplasmic binding protein-like II"/>
    <property type="match status" value="1"/>
</dbReference>
<evidence type="ECO:0000313" key="1">
    <source>
        <dbReference type="EMBL" id="MCI2282332.1"/>
    </source>
</evidence>
<gene>
    <name evidence="1" type="ORF">L3081_01660</name>
</gene>
<protein>
    <submittedName>
        <fullName evidence="1">Transporter substrate-binding domain-containing protein</fullName>
    </submittedName>
</protein>
<dbReference type="Proteomes" id="UP001139646">
    <property type="component" value="Unassembled WGS sequence"/>
</dbReference>
<dbReference type="EMBL" id="JAKKSL010000001">
    <property type="protein sequence ID" value="MCI2282332.1"/>
    <property type="molecule type" value="Genomic_DNA"/>
</dbReference>
<accession>A0ABS9WZS2</accession>